<dbReference type="GO" id="GO:0046872">
    <property type="term" value="F:metal ion binding"/>
    <property type="evidence" value="ECO:0007669"/>
    <property type="project" value="UniProtKB-UniRule"/>
</dbReference>
<keyword evidence="2" id="KW-0408">Iron</keyword>
<dbReference type="InterPro" id="IPR006638">
    <property type="entry name" value="Elp3/MiaA/NifB-like_rSAM"/>
</dbReference>
<proteinExistence type="inferred from homology"/>
<comment type="caution">
    <text evidence="4">The sequence shown here is derived from an EMBL/GenBank/DDBJ whole genome shotgun (WGS) entry which is preliminary data.</text>
</comment>
<name>A0A1F6UFD5_9PROT</name>
<keyword evidence="2" id="KW-0349">Heme</keyword>
<dbReference type="NCBIfam" id="TIGR00539">
    <property type="entry name" value="hemN_rel"/>
    <property type="match status" value="1"/>
</dbReference>
<dbReference type="SMART" id="SM00729">
    <property type="entry name" value="Elp3"/>
    <property type="match status" value="1"/>
</dbReference>
<comment type="function">
    <text evidence="2">Probably acts as a heme chaperone, transferring heme to an unknown acceptor. Binds one molecule of heme per monomer, possibly covalently. Binds 1 [4Fe-4S] cluster. The cluster is coordinated with 3 cysteines and an exchangeable S-adenosyl-L-methionine.</text>
</comment>
<dbReference type="EMBL" id="MFSV01000198">
    <property type="protein sequence ID" value="OGI56002.1"/>
    <property type="molecule type" value="Genomic_DNA"/>
</dbReference>
<feature type="domain" description="Radical SAM core" evidence="3">
    <location>
        <begin position="4"/>
        <end position="241"/>
    </location>
</feature>
<dbReference type="Proteomes" id="UP000177950">
    <property type="component" value="Unassembled WGS sequence"/>
</dbReference>
<gene>
    <name evidence="4" type="ORF">A2V58_06925</name>
</gene>
<organism evidence="4 5">
    <name type="scientific">Candidatus Muproteobacteria bacterium RBG_19FT_COMBO_61_10</name>
    <dbReference type="NCBI Taxonomy" id="1817761"/>
    <lineage>
        <taxon>Bacteria</taxon>
        <taxon>Pseudomonadati</taxon>
        <taxon>Pseudomonadota</taxon>
        <taxon>Candidatus Muproteobacteria</taxon>
    </lineage>
</organism>
<dbReference type="Pfam" id="PF04055">
    <property type="entry name" value="Radical_SAM"/>
    <property type="match status" value="1"/>
</dbReference>
<dbReference type="Gene3D" id="3.30.750.200">
    <property type="match status" value="1"/>
</dbReference>
<dbReference type="GO" id="GO:0004109">
    <property type="term" value="F:coproporphyrinogen oxidase activity"/>
    <property type="evidence" value="ECO:0007669"/>
    <property type="project" value="InterPro"/>
</dbReference>
<evidence type="ECO:0000256" key="2">
    <source>
        <dbReference type="RuleBase" id="RU364116"/>
    </source>
</evidence>
<keyword evidence="2" id="KW-0949">S-adenosyl-L-methionine</keyword>
<keyword evidence="2" id="KW-0963">Cytoplasm</keyword>
<evidence type="ECO:0000256" key="1">
    <source>
        <dbReference type="ARBA" id="ARBA00006100"/>
    </source>
</evidence>
<comment type="subcellular location">
    <subcellularLocation>
        <location evidence="2">Cytoplasm</location>
    </subcellularLocation>
</comment>
<dbReference type="Pfam" id="PF06969">
    <property type="entry name" value="HemN_C"/>
    <property type="match status" value="1"/>
</dbReference>
<dbReference type="InterPro" id="IPR058240">
    <property type="entry name" value="rSAM_sf"/>
</dbReference>
<sequence length="400" mass="44182">MFQFTRLPPLSLYIHLPWCVKKCPYCDFNSHALKGNGADSLPQERYIDALIADLEYDLPRVWGRPVHSVFFGGGTPSLFSPASIDRLLAAVRARLPLRPDAEITLEANPGTVELARFQGYRAAGVNRLSIGIQSFNAGQLRALGRVHGRDEALRAATAARAAGFDNFNLDLMFGLPNQTPEEARADLQCALDLSPAHLSLYQLTIEPNTLFHAQPPRLPDDDRVGEMQAILQEMTAAAGFEHYEISAYARAGQSARHNLNYWRFGDYLGIGAGAHAKLTDASGISRLWKTKQPAEYMHTAGSAAAIGGEQRLTRADAAFDFMLNALRLSAGFEPALFQERTAQPLSLVEGPMQQAEAKGLILRRHDRIQPTEKGLRFLNDLLCLFLPETDAHKQPRQLAQ</sequence>
<reference evidence="4 5" key="1">
    <citation type="journal article" date="2016" name="Nat. Commun.">
        <title>Thousands of microbial genomes shed light on interconnected biogeochemical processes in an aquifer system.</title>
        <authorList>
            <person name="Anantharaman K."/>
            <person name="Brown C.T."/>
            <person name="Hug L.A."/>
            <person name="Sharon I."/>
            <person name="Castelle C.J."/>
            <person name="Probst A.J."/>
            <person name="Thomas B.C."/>
            <person name="Singh A."/>
            <person name="Wilkins M.J."/>
            <person name="Karaoz U."/>
            <person name="Brodie E.L."/>
            <person name="Williams K.H."/>
            <person name="Hubbard S.S."/>
            <person name="Banfield J.F."/>
        </authorList>
    </citation>
    <scope>NUCLEOTIDE SEQUENCE [LARGE SCALE GENOMIC DNA]</scope>
</reference>
<dbReference type="InterPro" id="IPR010723">
    <property type="entry name" value="HemN_C"/>
</dbReference>
<dbReference type="PROSITE" id="PS51918">
    <property type="entry name" value="RADICAL_SAM"/>
    <property type="match status" value="1"/>
</dbReference>
<dbReference type="SFLD" id="SFLDS00029">
    <property type="entry name" value="Radical_SAM"/>
    <property type="match status" value="1"/>
</dbReference>
<dbReference type="InterPro" id="IPR004559">
    <property type="entry name" value="HemW-like"/>
</dbReference>
<keyword evidence="2" id="KW-0479">Metal-binding</keyword>
<dbReference type="SUPFAM" id="SSF102114">
    <property type="entry name" value="Radical SAM enzymes"/>
    <property type="match status" value="1"/>
</dbReference>
<dbReference type="GO" id="GO:0006779">
    <property type="term" value="P:porphyrin-containing compound biosynthetic process"/>
    <property type="evidence" value="ECO:0007669"/>
    <property type="project" value="InterPro"/>
</dbReference>
<dbReference type="SFLD" id="SFLDG01065">
    <property type="entry name" value="anaerobic_coproporphyrinogen-I"/>
    <property type="match status" value="1"/>
</dbReference>
<dbReference type="InterPro" id="IPR034505">
    <property type="entry name" value="Coproporphyrinogen-III_oxidase"/>
</dbReference>
<keyword evidence="2" id="KW-0004">4Fe-4S</keyword>
<dbReference type="PANTHER" id="PTHR13932">
    <property type="entry name" value="COPROPORPHYRINIGEN III OXIDASE"/>
    <property type="match status" value="1"/>
</dbReference>
<dbReference type="CDD" id="cd01335">
    <property type="entry name" value="Radical_SAM"/>
    <property type="match status" value="1"/>
</dbReference>
<dbReference type="SFLD" id="SFLDF00562">
    <property type="entry name" value="HemN-like__clustered_with_heat"/>
    <property type="match status" value="1"/>
</dbReference>
<dbReference type="SFLD" id="SFLDF00288">
    <property type="entry name" value="HemN-like__clustered_with_nucl"/>
    <property type="match status" value="1"/>
</dbReference>
<protein>
    <recommendedName>
        <fullName evidence="2">Heme chaperone HemW</fullName>
    </recommendedName>
</protein>
<evidence type="ECO:0000313" key="4">
    <source>
        <dbReference type="EMBL" id="OGI56002.1"/>
    </source>
</evidence>
<keyword evidence="2" id="KW-0143">Chaperone</keyword>
<comment type="similarity">
    <text evidence="1">Belongs to the anaerobic coproporphyrinogen-III oxidase family. HemW subfamily.</text>
</comment>
<dbReference type="GO" id="GO:0051539">
    <property type="term" value="F:4 iron, 4 sulfur cluster binding"/>
    <property type="evidence" value="ECO:0007669"/>
    <property type="project" value="UniProtKB-UniRule"/>
</dbReference>
<evidence type="ECO:0000259" key="3">
    <source>
        <dbReference type="PROSITE" id="PS51918"/>
    </source>
</evidence>
<dbReference type="GO" id="GO:0005737">
    <property type="term" value="C:cytoplasm"/>
    <property type="evidence" value="ECO:0007669"/>
    <property type="project" value="UniProtKB-SubCell"/>
</dbReference>
<dbReference type="InterPro" id="IPR007197">
    <property type="entry name" value="rSAM"/>
</dbReference>
<accession>A0A1F6UFD5</accession>
<dbReference type="SFLD" id="SFLDG01082">
    <property type="entry name" value="B12-binding_domain_containing"/>
    <property type="match status" value="1"/>
</dbReference>
<dbReference type="AlphaFoldDB" id="A0A1F6UFD5"/>
<keyword evidence="2" id="KW-0411">Iron-sulfur</keyword>
<dbReference type="PANTHER" id="PTHR13932:SF5">
    <property type="entry name" value="RADICAL S-ADENOSYL METHIONINE DOMAIN-CONTAINING PROTEIN 1, MITOCHONDRIAL"/>
    <property type="match status" value="1"/>
</dbReference>
<evidence type="ECO:0000313" key="5">
    <source>
        <dbReference type="Proteomes" id="UP000177950"/>
    </source>
</evidence>